<comment type="caution">
    <text evidence="2">The sequence shown here is derived from an EMBL/GenBank/DDBJ whole genome shotgun (WGS) entry which is preliminary data.</text>
</comment>
<name>A0A1R3I9J7_9ROSI</name>
<accession>A0A1R3I9J7</accession>
<evidence type="ECO:0000256" key="1">
    <source>
        <dbReference type="SAM" id="MobiDB-lite"/>
    </source>
</evidence>
<evidence type="ECO:0000313" key="2">
    <source>
        <dbReference type="EMBL" id="OMO79276.1"/>
    </source>
</evidence>
<proteinExistence type="predicted"/>
<feature type="region of interest" description="Disordered" evidence="1">
    <location>
        <begin position="73"/>
        <end position="100"/>
    </location>
</feature>
<protein>
    <submittedName>
        <fullName evidence="2">Phosphoribulokinase/uridine kinase-like protein</fullName>
    </submittedName>
</protein>
<feature type="compositionally biased region" description="Polar residues" evidence="1">
    <location>
        <begin position="77"/>
        <end position="87"/>
    </location>
</feature>
<sequence>PPPGSNISVMEQHTAQTSTANQPSHEEVQCTTLTQEEVNCKFSTENQTRAKKNPYSSSVASVSIQIPDLAANAKGQAASSVSGNAEASASVVLPISNLDQ</sequence>
<evidence type="ECO:0000313" key="3">
    <source>
        <dbReference type="Proteomes" id="UP000187203"/>
    </source>
</evidence>
<reference evidence="3" key="1">
    <citation type="submission" date="2013-09" db="EMBL/GenBank/DDBJ databases">
        <title>Corchorus olitorius genome sequencing.</title>
        <authorList>
            <person name="Alam M."/>
            <person name="Haque M.S."/>
            <person name="Islam M.S."/>
            <person name="Emdad E.M."/>
            <person name="Islam M.M."/>
            <person name="Ahmed B."/>
            <person name="Halim A."/>
            <person name="Hossen Q.M.M."/>
            <person name="Hossain M.Z."/>
            <person name="Ahmed R."/>
            <person name="Khan M.M."/>
            <person name="Islam R."/>
            <person name="Rashid M.M."/>
            <person name="Khan S.A."/>
            <person name="Rahman M.S."/>
            <person name="Alam M."/>
            <person name="Yahiya A.S."/>
            <person name="Khan M.S."/>
            <person name="Azam M.S."/>
            <person name="Haque T."/>
            <person name="Lashkar M.Z.H."/>
            <person name="Akhand A.I."/>
            <person name="Morshed G."/>
            <person name="Roy S."/>
            <person name="Uddin K.S."/>
            <person name="Rabeya T."/>
            <person name="Hossain A.S."/>
            <person name="Chowdhury A."/>
            <person name="Snigdha A.R."/>
            <person name="Mortoza M.S."/>
            <person name="Matin S.A."/>
            <person name="Hoque S.M.E."/>
            <person name="Islam M.K."/>
            <person name="Roy D.K."/>
            <person name="Haider R."/>
            <person name="Moosa M.M."/>
            <person name="Elias S.M."/>
            <person name="Hasan A.M."/>
            <person name="Jahan S."/>
            <person name="Shafiuddin M."/>
            <person name="Mahmood N."/>
            <person name="Shommy N.S."/>
        </authorList>
    </citation>
    <scope>NUCLEOTIDE SEQUENCE [LARGE SCALE GENOMIC DNA]</scope>
    <source>
        <strain evidence="3">cv. O-4</strain>
    </source>
</reference>
<feature type="region of interest" description="Disordered" evidence="1">
    <location>
        <begin position="1"/>
        <end position="28"/>
    </location>
</feature>
<feature type="non-terminal residue" evidence="2">
    <location>
        <position position="1"/>
    </location>
</feature>
<gene>
    <name evidence="2" type="ORF">COLO4_24482</name>
</gene>
<dbReference type="AlphaFoldDB" id="A0A1R3I9J7"/>
<dbReference type="EMBL" id="AWUE01018597">
    <property type="protein sequence ID" value="OMO79276.1"/>
    <property type="molecule type" value="Genomic_DNA"/>
</dbReference>
<dbReference type="Proteomes" id="UP000187203">
    <property type="component" value="Unassembled WGS sequence"/>
</dbReference>
<keyword evidence="3" id="KW-1185">Reference proteome</keyword>
<organism evidence="2 3">
    <name type="scientific">Corchorus olitorius</name>
    <dbReference type="NCBI Taxonomy" id="93759"/>
    <lineage>
        <taxon>Eukaryota</taxon>
        <taxon>Viridiplantae</taxon>
        <taxon>Streptophyta</taxon>
        <taxon>Embryophyta</taxon>
        <taxon>Tracheophyta</taxon>
        <taxon>Spermatophyta</taxon>
        <taxon>Magnoliopsida</taxon>
        <taxon>eudicotyledons</taxon>
        <taxon>Gunneridae</taxon>
        <taxon>Pentapetalae</taxon>
        <taxon>rosids</taxon>
        <taxon>malvids</taxon>
        <taxon>Malvales</taxon>
        <taxon>Malvaceae</taxon>
        <taxon>Grewioideae</taxon>
        <taxon>Apeibeae</taxon>
        <taxon>Corchorus</taxon>
    </lineage>
</organism>